<keyword evidence="2" id="KW-1185">Reference proteome</keyword>
<accession>A0A1C7MM85</accession>
<dbReference type="EMBL" id="LUGG01000002">
    <property type="protein sequence ID" value="OBZ77963.1"/>
    <property type="molecule type" value="Genomic_DNA"/>
</dbReference>
<organism evidence="1 2">
    <name type="scientific">Grifola frondosa</name>
    <name type="common">Maitake</name>
    <name type="synonym">Polyporus frondosus</name>
    <dbReference type="NCBI Taxonomy" id="5627"/>
    <lineage>
        <taxon>Eukaryota</taxon>
        <taxon>Fungi</taxon>
        <taxon>Dikarya</taxon>
        <taxon>Basidiomycota</taxon>
        <taxon>Agaricomycotina</taxon>
        <taxon>Agaricomycetes</taxon>
        <taxon>Polyporales</taxon>
        <taxon>Grifolaceae</taxon>
        <taxon>Grifola</taxon>
    </lineage>
</organism>
<evidence type="ECO:0000313" key="1">
    <source>
        <dbReference type="EMBL" id="OBZ77963.1"/>
    </source>
</evidence>
<protein>
    <submittedName>
        <fullName evidence="1">Uncharacterized protein</fullName>
    </submittedName>
</protein>
<gene>
    <name evidence="1" type="ORF">A0H81_02114</name>
</gene>
<sequence length="60" mass="6698">MTSGSANIQILALLSVGYLKLNAVSFEVAILSRGIFRVKWQCAALVEWSLEQTTKWEKVV</sequence>
<dbReference type="Proteomes" id="UP000092993">
    <property type="component" value="Unassembled WGS sequence"/>
</dbReference>
<proteinExistence type="predicted"/>
<dbReference type="AlphaFoldDB" id="A0A1C7MM85"/>
<name>A0A1C7MM85_GRIFR</name>
<reference evidence="1 2" key="1">
    <citation type="submission" date="2016-03" db="EMBL/GenBank/DDBJ databases">
        <title>Whole genome sequencing of Grifola frondosa 9006-11.</title>
        <authorList>
            <person name="Min B."/>
            <person name="Park H."/>
            <person name="Kim J.-G."/>
            <person name="Cho H."/>
            <person name="Oh Y.-L."/>
            <person name="Kong W.-S."/>
            <person name="Choi I.-G."/>
        </authorList>
    </citation>
    <scope>NUCLEOTIDE SEQUENCE [LARGE SCALE GENOMIC DNA]</scope>
    <source>
        <strain evidence="1 2">9006-11</strain>
    </source>
</reference>
<evidence type="ECO:0000313" key="2">
    <source>
        <dbReference type="Proteomes" id="UP000092993"/>
    </source>
</evidence>
<comment type="caution">
    <text evidence="1">The sequence shown here is derived from an EMBL/GenBank/DDBJ whole genome shotgun (WGS) entry which is preliminary data.</text>
</comment>